<dbReference type="Gene3D" id="2.60.40.4060">
    <property type="entry name" value="Reeler domain"/>
    <property type="match status" value="1"/>
</dbReference>
<dbReference type="OrthoDB" id="2419613at2759"/>
<keyword evidence="1" id="KW-0732">Signal</keyword>
<evidence type="ECO:0000259" key="2">
    <source>
        <dbReference type="PROSITE" id="PS51019"/>
    </source>
</evidence>
<organism evidence="3 4">
    <name type="scientific">Branchiostoma lanceolatum</name>
    <name type="common">Common lancelet</name>
    <name type="synonym">Amphioxus lanceolatum</name>
    <dbReference type="NCBI Taxonomy" id="7740"/>
    <lineage>
        <taxon>Eukaryota</taxon>
        <taxon>Metazoa</taxon>
        <taxon>Chordata</taxon>
        <taxon>Cephalochordata</taxon>
        <taxon>Leptocardii</taxon>
        <taxon>Amphioxiformes</taxon>
        <taxon>Branchiostomatidae</taxon>
        <taxon>Branchiostoma</taxon>
    </lineage>
</organism>
<feature type="signal peptide" evidence="1">
    <location>
        <begin position="1"/>
        <end position="23"/>
    </location>
</feature>
<dbReference type="InterPro" id="IPR042307">
    <property type="entry name" value="Reeler_sf"/>
</dbReference>
<reference evidence="3" key="1">
    <citation type="submission" date="2022-01" db="EMBL/GenBank/DDBJ databases">
        <authorList>
            <person name="Braso-Vives M."/>
        </authorList>
    </citation>
    <scope>NUCLEOTIDE SEQUENCE</scope>
</reference>
<evidence type="ECO:0000313" key="3">
    <source>
        <dbReference type="EMBL" id="CAH1249080.1"/>
    </source>
</evidence>
<dbReference type="InterPro" id="IPR051237">
    <property type="entry name" value="Ferric-chelate_Red/DefProt"/>
</dbReference>
<evidence type="ECO:0000313" key="4">
    <source>
        <dbReference type="Proteomes" id="UP000838412"/>
    </source>
</evidence>
<dbReference type="InterPro" id="IPR002861">
    <property type="entry name" value="Reeler_dom"/>
</dbReference>
<dbReference type="EMBL" id="OV696702">
    <property type="protein sequence ID" value="CAH1249080.1"/>
    <property type="molecule type" value="Genomic_DNA"/>
</dbReference>
<accession>A0A8J9Z8I4</accession>
<dbReference type="GO" id="GO:0016020">
    <property type="term" value="C:membrane"/>
    <property type="evidence" value="ECO:0007669"/>
    <property type="project" value="TreeGrafter"/>
</dbReference>
<dbReference type="AlphaFoldDB" id="A0A8J9Z8I4"/>
<dbReference type="PANTHER" id="PTHR45828:SF33">
    <property type="entry name" value="DOMON DOMAIN-CONTAINING PROTEIN"/>
    <property type="match status" value="1"/>
</dbReference>
<dbReference type="PANTHER" id="PTHR45828">
    <property type="entry name" value="CYTOCHROME B561/FERRIC REDUCTASE TRANSMEMBRANE"/>
    <property type="match status" value="1"/>
</dbReference>
<sequence length="148" mass="15176">MAVSRVVGAAFFLAVALFERCEGFGSGAPASACTTMQPGHLNGTNGTTVAAQTSASPYSIVPGSSSYTAGGTVSVQIVGPVFRGFLLQARQTGMTTPIGTFSNAPNNTKTTQCTTADNSMTHANTNAKENITLTWTAPSTTMGNIEFV</sequence>
<dbReference type="PROSITE" id="PS51019">
    <property type="entry name" value="REELIN"/>
    <property type="match status" value="1"/>
</dbReference>
<evidence type="ECO:0000256" key="1">
    <source>
        <dbReference type="SAM" id="SignalP"/>
    </source>
</evidence>
<dbReference type="Proteomes" id="UP000838412">
    <property type="component" value="Chromosome 17"/>
</dbReference>
<name>A0A8J9Z8I4_BRALA</name>
<protein>
    <submittedName>
        <fullName evidence="3">Hypp8510 protein</fullName>
    </submittedName>
</protein>
<feature type="chain" id="PRO_5035420989" evidence="1">
    <location>
        <begin position="24"/>
        <end position="148"/>
    </location>
</feature>
<dbReference type="Pfam" id="PF02014">
    <property type="entry name" value="Reeler"/>
    <property type="match status" value="1"/>
</dbReference>
<keyword evidence="4" id="KW-1185">Reference proteome</keyword>
<dbReference type="CDD" id="cd08544">
    <property type="entry name" value="Reeler"/>
    <property type="match status" value="1"/>
</dbReference>
<proteinExistence type="predicted"/>
<gene>
    <name evidence="3" type="primary">Hypp8510</name>
    <name evidence="3" type="ORF">BLAG_LOCUS10296</name>
</gene>
<feature type="domain" description="Reelin" evidence="2">
    <location>
        <begin position="18"/>
        <end position="148"/>
    </location>
</feature>